<reference evidence="4" key="1">
    <citation type="submission" date="2010-02" db="EMBL/GenBank/DDBJ databases">
        <title>Complete sequence of chromosome of Natrialba magadii ATCC 43099.</title>
        <authorList>
            <consortium name="US DOE Joint Genome Institute"/>
            <person name="Lucas S."/>
            <person name="Copeland A."/>
            <person name="Lapidus A."/>
            <person name="Cheng J.-F."/>
            <person name="Bruce D."/>
            <person name="Goodwin L."/>
            <person name="Pitluck S."/>
            <person name="Davenport K."/>
            <person name="Saunders E."/>
            <person name="Detter J.C."/>
            <person name="Han C."/>
            <person name="Tapia R."/>
            <person name="Land M."/>
            <person name="Hauser L."/>
            <person name="Kyrpides N."/>
            <person name="Mikhailova N."/>
            <person name="De Castro R.E."/>
            <person name="Maupin-Furlow J.A."/>
            <person name="Woyke T."/>
        </authorList>
    </citation>
    <scope>NUCLEOTIDE SEQUENCE [LARGE SCALE GENOMIC DNA]</scope>
    <source>
        <strain evidence="4">ATCC 43099 / DSM 3394 / CCM 3739 / CIP 104546 / IAM 13178 / JCM 8861 / NBRC 102185 / NCIMB 2190 / MS3</strain>
    </source>
</reference>
<proteinExistence type="predicted"/>
<dbReference type="Proteomes" id="UP000011543">
    <property type="component" value="Unassembled WGS sequence"/>
</dbReference>
<name>D3SSH9_NATMM</name>
<dbReference type="CDD" id="cd10970">
    <property type="entry name" value="CE4_DAC_u1_6s"/>
    <property type="match status" value="1"/>
</dbReference>
<reference evidence="2" key="4">
    <citation type="submission" date="2016-09" db="EMBL/GenBank/DDBJ databases">
        <authorList>
            <person name="Pfeiffer F."/>
        </authorList>
    </citation>
    <scope>NUCLEOTIDE SEQUENCE</scope>
    <source>
        <strain evidence="2">ATCC 43099</strain>
    </source>
</reference>
<evidence type="ECO:0000313" key="5">
    <source>
        <dbReference type="Proteomes" id="UP000011543"/>
    </source>
</evidence>
<protein>
    <submittedName>
        <fullName evidence="2">Polysaccharide deacetylase domain protein</fullName>
    </submittedName>
</protein>
<dbReference type="HOGENOM" id="CLU_051455_0_0_2"/>
<evidence type="ECO:0000313" key="4">
    <source>
        <dbReference type="Proteomes" id="UP000001879"/>
    </source>
</evidence>
<dbReference type="AlphaFoldDB" id="D3SSH9"/>
<dbReference type="GeneID" id="8826138"/>
<evidence type="ECO:0000313" key="2">
    <source>
        <dbReference type="EMBL" id="ADD06824.1"/>
    </source>
</evidence>
<dbReference type="EMBL" id="AOHS01000044">
    <property type="protein sequence ID" value="ELY27742.1"/>
    <property type="molecule type" value="Genomic_DNA"/>
</dbReference>
<dbReference type="Proteomes" id="UP000001879">
    <property type="component" value="Chromosome"/>
</dbReference>
<dbReference type="PaxDb" id="547559-Nmag_3274"/>
<reference evidence="3 5" key="3">
    <citation type="journal article" date="2014" name="PLoS Genet.">
        <title>Phylogenetically driven sequencing of extremely halophilic archaea reveals strategies for static and dynamic osmo-response.</title>
        <authorList>
            <person name="Becker E.A."/>
            <person name="Seitzer P.M."/>
            <person name="Tritt A."/>
            <person name="Larsen D."/>
            <person name="Krusor M."/>
            <person name="Yao A.I."/>
            <person name="Wu D."/>
            <person name="Madern D."/>
            <person name="Eisen J.A."/>
            <person name="Darling A.E."/>
            <person name="Facciotti M.T."/>
        </authorList>
    </citation>
    <scope>NUCLEOTIDE SEQUENCE [LARGE SCALE GENOMIC DNA]</scope>
    <source>
        <strain evidence="5">ATCC 43099 / DSM 3394 / CCM 3739 / CIP 104546 / IAM 13178 / JCM 8861 / NBRC 102185 / NCIMB 2190 / MS3</strain>
        <strain evidence="3">MS-3</strain>
    </source>
</reference>
<dbReference type="KEGG" id="nmg:Nmag_3274"/>
<dbReference type="Gene3D" id="3.20.20.370">
    <property type="entry name" value="Glycoside hydrolase/deacetylase"/>
    <property type="match status" value="1"/>
</dbReference>
<dbReference type="OrthoDB" id="248140at2157"/>
<evidence type="ECO:0000313" key="3">
    <source>
        <dbReference type="EMBL" id="ELY27742.1"/>
    </source>
</evidence>
<gene>
    <name evidence="2" type="ordered locus">Nmag_3274</name>
    <name evidence="3" type="ORF">C500_13866</name>
</gene>
<sequence>MTDSNRRSFVAATAAVGTLGVAGCLSTIDGWGDGGDGEGTGDHDDNDSERNGDDTREFHYHSADELPGETLVSFDDLDGWVTMLDAGDLDADEDDPYSGPQSASLTAAEGTEYAGIYTTRSGGEDLSDSTLSLAVRFAEQEQLVLTLELFAPNSSSAATLRRTLIGPTDRWTRVDFGTAGIDGEPDLSNVREIRLTARRRGATDGPIDCAIDDLRVAPRPDRGKVMLLFDGTLESHHEIALEALSEYDFAGVEAVIPETVGNDGRLSLTQLDDLVEAGWDVAARPRTGAQNITDYSDTEQEGLIRQTNAWLENRGFEDGTATFLTPRNVMGPTTRNLVEEYHDRAFRYGGGTNGLPISDPYNLGFFSGNAGEDTRTYVDHAAAHGELAVLHFEEMGPNSMSELAFENLLSYIDDADVDVVTTADLDEYEP</sequence>
<dbReference type="SUPFAM" id="SSF88713">
    <property type="entry name" value="Glycoside hydrolase/deacetylase"/>
    <property type="match status" value="1"/>
</dbReference>
<dbReference type="EMBL" id="CP001932">
    <property type="protein sequence ID" value="ADD06824.1"/>
    <property type="molecule type" value="Genomic_DNA"/>
</dbReference>
<reference evidence="2 4" key="2">
    <citation type="journal article" date="2012" name="BMC Genomics">
        <title>A comparative genomics perspective on the genetic content of the alkaliphilic haloarchaeon Natrialba magadii ATCC 43099T.</title>
        <authorList>
            <person name="Siddaramappa S."/>
            <person name="Challacombe J.F."/>
            <person name="Decastro R.E."/>
            <person name="Pfeiffer F."/>
            <person name="Sastre D.E."/>
            <person name="Gimenez M.I."/>
            <person name="Paggi R.A."/>
            <person name="Detter J.C."/>
            <person name="Davenport K.W."/>
            <person name="Goodwin L.A."/>
            <person name="Kyrpides N."/>
            <person name="Tapia R."/>
            <person name="Pitluck S."/>
            <person name="Lucas S."/>
            <person name="Woyke T."/>
            <person name="Maupin-Furlow J.A."/>
        </authorList>
    </citation>
    <scope>NUCLEOTIDE SEQUENCE [LARGE SCALE GENOMIC DNA]</scope>
    <source>
        <strain evidence="2">ATCC 43099</strain>
        <strain evidence="4">ATCC 43099 / DSM 3394 / CCM 3739 / CIP 104546 / IAM 13178 / JCM 8861 / NBRC 102185 / NCIMB 2190 / MS3</strain>
    </source>
</reference>
<dbReference type="GO" id="GO:0005975">
    <property type="term" value="P:carbohydrate metabolic process"/>
    <property type="evidence" value="ECO:0007669"/>
    <property type="project" value="InterPro"/>
</dbReference>
<accession>D3SSH9</accession>
<dbReference type="PATRIC" id="fig|547559.17.peg.2743"/>
<organism evidence="2 4">
    <name type="scientific">Natrialba magadii (strain ATCC 43099 / DSM 3394 / CCM 3739 / CIP 104546 / IAM 13178 / JCM 8861 / NBRC 102185 / NCIMB 2190 / MS3)</name>
    <name type="common">Natronobacterium magadii</name>
    <dbReference type="NCBI Taxonomy" id="547559"/>
    <lineage>
        <taxon>Archaea</taxon>
        <taxon>Methanobacteriati</taxon>
        <taxon>Methanobacteriota</taxon>
        <taxon>Stenosarchaea group</taxon>
        <taxon>Halobacteria</taxon>
        <taxon>Halobacteriales</taxon>
        <taxon>Natrialbaceae</taxon>
        <taxon>Natrialba</taxon>
    </lineage>
</organism>
<evidence type="ECO:0000256" key="1">
    <source>
        <dbReference type="SAM" id="MobiDB-lite"/>
    </source>
</evidence>
<dbReference type="STRING" id="547559.Nmag_3274"/>
<dbReference type="eggNOG" id="arCOG09161">
    <property type="taxonomic scope" value="Archaea"/>
</dbReference>
<dbReference type="Gene3D" id="2.60.120.260">
    <property type="entry name" value="Galactose-binding domain-like"/>
    <property type="match status" value="1"/>
</dbReference>
<dbReference type="PROSITE" id="PS51257">
    <property type="entry name" value="PROKAR_LIPOPROTEIN"/>
    <property type="match status" value="1"/>
</dbReference>
<feature type="compositionally biased region" description="Basic and acidic residues" evidence="1">
    <location>
        <begin position="40"/>
        <end position="55"/>
    </location>
</feature>
<feature type="region of interest" description="Disordered" evidence="1">
    <location>
        <begin position="33"/>
        <end position="55"/>
    </location>
</feature>
<dbReference type="RefSeq" id="WP_004215959.1">
    <property type="nucleotide sequence ID" value="NC_013922.1"/>
</dbReference>
<dbReference type="InterPro" id="IPR011330">
    <property type="entry name" value="Glyco_hydro/deAcase_b/a-brl"/>
</dbReference>
<keyword evidence="4" id="KW-1185">Reference proteome</keyword>